<accession>A0AA88DLR4</accession>
<dbReference type="AlphaFoldDB" id="A0AA88DLR4"/>
<organism evidence="1 2">
    <name type="scientific">Ficus carica</name>
    <name type="common">Common fig</name>
    <dbReference type="NCBI Taxonomy" id="3494"/>
    <lineage>
        <taxon>Eukaryota</taxon>
        <taxon>Viridiplantae</taxon>
        <taxon>Streptophyta</taxon>
        <taxon>Embryophyta</taxon>
        <taxon>Tracheophyta</taxon>
        <taxon>Spermatophyta</taxon>
        <taxon>Magnoliopsida</taxon>
        <taxon>eudicotyledons</taxon>
        <taxon>Gunneridae</taxon>
        <taxon>Pentapetalae</taxon>
        <taxon>rosids</taxon>
        <taxon>fabids</taxon>
        <taxon>Rosales</taxon>
        <taxon>Moraceae</taxon>
        <taxon>Ficeae</taxon>
        <taxon>Ficus</taxon>
    </lineage>
</organism>
<dbReference type="EMBL" id="BTGU01000071">
    <property type="protein sequence ID" value="GMN57613.1"/>
    <property type="molecule type" value="Genomic_DNA"/>
</dbReference>
<evidence type="ECO:0000313" key="2">
    <source>
        <dbReference type="Proteomes" id="UP001187192"/>
    </source>
</evidence>
<sequence length="36" mass="3655">MWMVIKLHGGGAGFVGFQEEAHGNGGHGEACGDQGL</sequence>
<protein>
    <submittedName>
        <fullName evidence="1">Uncharacterized protein</fullName>
    </submittedName>
</protein>
<evidence type="ECO:0000313" key="1">
    <source>
        <dbReference type="EMBL" id="GMN57613.1"/>
    </source>
</evidence>
<comment type="caution">
    <text evidence="1">The sequence shown here is derived from an EMBL/GenBank/DDBJ whole genome shotgun (WGS) entry which is preliminary data.</text>
</comment>
<name>A0AA88DLR4_FICCA</name>
<proteinExistence type="predicted"/>
<dbReference type="Proteomes" id="UP001187192">
    <property type="component" value="Unassembled WGS sequence"/>
</dbReference>
<gene>
    <name evidence="1" type="ORF">TIFTF001_026718</name>
</gene>
<keyword evidence="2" id="KW-1185">Reference proteome</keyword>
<reference evidence="1" key="1">
    <citation type="submission" date="2023-07" db="EMBL/GenBank/DDBJ databases">
        <title>draft genome sequence of fig (Ficus carica).</title>
        <authorList>
            <person name="Takahashi T."/>
            <person name="Nishimura K."/>
        </authorList>
    </citation>
    <scope>NUCLEOTIDE SEQUENCE</scope>
</reference>